<evidence type="ECO:0000256" key="1">
    <source>
        <dbReference type="ARBA" id="ARBA00004651"/>
    </source>
</evidence>
<dbReference type="Proteomes" id="UP000561726">
    <property type="component" value="Unassembled WGS sequence"/>
</dbReference>
<dbReference type="RefSeq" id="WP_035838990.1">
    <property type="nucleotide sequence ID" value="NZ_JACHBQ010000001.1"/>
</dbReference>
<protein>
    <submittedName>
        <fullName evidence="8">Membrane protein</fullName>
    </submittedName>
    <submittedName>
        <fullName evidence="9">Thiosulfate reductase cytochrome b subunit</fullName>
    </submittedName>
</protein>
<evidence type="ECO:0000256" key="2">
    <source>
        <dbReference type="ARBA" id="ARBA00022475"/>
    </source>
</evidence>
<evidence type="ECO:0000259" key="7">
    <source>
        <dbReference type="Pfam" id="PF01292"/>
    </source>
</evidence>
<feature type="domain" description="Cytochrome b561 bacterial/Ni-hydrogenase" evidence="7">
    <location>
        <begin position="74"/>
        <end position="265"/>
    </location>
</feature>
<dbReference type="GO" id="GO:0022904">
    <property type="term" value="P:respiratory electron transport chain"/>
    <property type="evidence" value="ECO:0007669"/>
    <property type="project" value="InterPro"/>
</dbReference>
<keyword evidence="2" id="KW-1003">Cell membrane</keyword>
<dbReference type="GO" id="GO:0009055">
    <property type="term" value="F:electron transfer activity"/>
    <property type="evidence" value="ECO:0007669"/>
    <property type="project" value="InterPro"/>
</dbReference>
<evidence type="ECO:0000313" key="11">
    <source>
        <dbReference type="Proteomes" id="UP000561726"/>
    </source>
</evidence>
<comment type="subcellular location">
    <subcellularLocation>
        <location evidence="1">Cell membrane</location>
        <topology evidence="1">Multi-pass membrane protein</topology>
    </subcellularLocation>
</comment>
<reference evidence="9 11" key="2">
    <citation type="submission" date="2020-08" db="EMBL/GenBank/DDBJ databases">
        <title>Sequencing the genomes of 1000 actinobacteria strains.</title>
        <authorList>
            <person name="Klenk H.-P."/>
        </authorList>
    </citation>
    <scope>NUCLEOTIDE SEQUENCE [LARGE SCALE GENOMIC DNA]</scope>
    <source>
        <strain evidence="9 11">DSM 21065</strain>
    </source>
</reference>
<comment type="caution">
    <text evidence="8">The sequence shown here is derived from an EMBL/GenBank/DDBJ whole genome shotgun (WGS) entry which is preliminary data.</text>
</comment>
<accession>A0A099J3L9</accession>
<dbReference type="Gene3D" id="1.20.950.20">
    <property type="entry name" value="Transmembrane di-heme cytochromes, Chain C"/>
    <property type="match status" value="1"/>
</dbReference>
<keyword evidence="10" id="KW-1185">Reference proteome</keyword>
<dbReference type="STRING" id="1001240.GY21_17710"/>
<sequence>MKTTRSPTPATGSRLAALRENRWFTLVWIIPLAILVLAGVVLAARGIRSLPDVQAFLGEYPGTTTLPESAPVGFPAWLNWQHGLNAFFILFVIRSGWQIRTTKRPTMFWKRNNTGLLRTRKPSTRMSLNVWLHITFDTLWVANGVLFYILLFATGQWLRLVPVTWDIFPNALSAMLQYASLDWPVESGWVNYNAVQTISYFLVVFVAAPLALATGLRMSPAWTSRRLSRVFPIGLARAVHFPVMIFFVAFIVVHVILVFATGALRNLNHMYAARNDDGWLGFWIFAGALVLMILAWFAARPVVLRAIASLTGTVSR</sequence>
<feature type="transmembrane region" description="Helical" evidence="6">
    <location>
        <begin position="130"/>
        <end position="153"/>
    </location>
</feature>
<keyword evidence="3 6" id="KW-0812">Transmembrane</keyword>
<dbReference type="EMBL" id="JPXF01000099">
    <property type="protein sequence ID" value="KGJ72097.1"/>
    <property type="molecule type" value="Genomic_DNA"/>
</dbReference>
<keyword evidence="4 6" id="KW-1133">Transmembrane helix</keyword>
<evidence type="ECO:0000313" key="10">
    <source>
        <dbReference type="Proteomes" id="UP000029864"/>
    </source>
</evidence>
<feature type="transmembrane region" description="Helical" evidence="6">
    <location>
        <begin position="280"/>
        <end position="299"/>
    </location>
</feature>
<evidence type="ECO:0000256" key="4">
    <source>
        <dbReference type="ARBA" id="ARBA00022989"/>
    </source>
</evidence>
<organism evidence="8 10">
    <name type="scientific">Cryobacterium roopkundense</name>
    <dbReference type="NCBI Taxonomy" id="1001240"/>
    <lineage>
        <taxon>Bacteria</taxon>
        <taxon>Bacillati</taxon>
        <taxon>Actinomycetota</taxon>
        <taxon>Actinomycetes</taxon>
        <taxon>Micrococcales</taxon>
        <taxon>Microbacteriaceae</taxon>
        <taxon>Cryobacterium</taxon>
    </lineage>
</organism>
<reference evidence="8 10" key="1">
    <citation type="submission" date="2014-08" db="EMBL/GenBank/DDBJ databases">
        <authorList>
            <person name="Sisinthy S."/>
        </authorList>
    </citation>
    <scope>NUCLEOTIDE SEQUENCE [LARGE SCALE GENOMIC DNA]</scope>
    <source>
        <strain evidence="8 10">RuG17</strain>
    </source>
</reference>
<evidence type="ECO:0000313" key="9">
    <source>
        <dbReference type="EMBL" id="MBB5640647.1"/>
    </source>
</evidence>
<dbReference type="OrthoDB" id="9795587at2"/>
<gene>
    <name evidence="9" type="ORF">BJ997_001195</name>
    <name evidence="8" type="ORF">GY21_17710</name>
</gene>
<keyword evidence="5 6" id="KW-0472">Membrane</keyword>
<dbReference type="EMBL" id="JACHBQ010000001">
    <property type="protein sequence ID" value="MBB5640647.1"/>
    <property type="molecule type" value="Genomic_DNA"/>
</dbReference>
<feature type="transmembrane region" description="Helical" evidence="6">
    <location>
        <begin position="77"/>
        <end position="97"/>
    </location>
</feature>
<dbReference type="GO" id="GO:0005886">
    <property type="term" value="C:plasma membrane"/>
    <property type="evidence" value="ECO:0007669"/>
    <property type="project" value="UniProtKB-SubCell"/>
</dbReference>
<evidence type="ECO:0000256" key="6">
    <source>
        <dbReference type="SAM" id="Phobius"/>
    </source>
</evidence>
<feature type="transmembrane region" description="Helical" evidence="6">
    <location>
        <begin position="23"/>
        <end position="44"/>
    </location>
</feature>
<dbReference type="AlphaFoldDB" id="A0A099J3L9"/>
<evidence type="ECO:0000256" key="5">
    <source>
        <dbReference type="ARBA" id="ARBA00023136"/>
    </source>
</evidence>
<feature type="transmembrane region" description="Helical" evidence="6">
    <location>
        <begin position="239"/>
        <end position="260"/>
    </location>
</feature>
<name>A0A099J3L9_9MICO</name>
<dbReference type="Proteomes" id="UP000029864">
    <property type="component" value="Unassembled WGS sequence"/>
</dbReference>
<dbReference type="Pfam" id="PF01292">
    <property type="entry name" value="Ni_hydr_CYTB"/>
    <property type="match status" value="1"/>
</dbReference>
<dbReference type="InterPro" id="IPR011577">
    <property type="entry name" value="Cyt_b561_bac/Ni-Hgenase"/>
</dbReference>
<feature type="transmembrane region" description="Helical" evidence="6">
    <location>
        <begin position="198"/>
        <end position="218"/>
    </location>
</feature>
<dbReference type="SUPFAM" id="SSF81342">
    <property type="entry name" value="Transmembrane di-heme cytochromes"/>
    <property type="match status" value="1"/>
</dbReference>
<dbReference type="InterPro" id="IPR016174">
    <property type="entry name" value="Di-haem_cyt_TM"/>
</dbReference>
<proteinExistence type="predicted"/>
<dbReference type="eggNOG" id="COG4117">
    <property type="taxonomic scope" value="Bacteria"/>
</dbReference>
<evidence type="ECO:0000256" key="3">
    <source>
        <dbReference type="ARBA" id="ARBA00022692"/>
    </source>
</evidence>
<evidence type="ECO:0000313" key="8">
    <source>
        <dbReference type="EMBL" id="KGJ72097.1"/>
    </source>
</evidence>